<evidence type="ECO:0000256" key="4">
    <source>
        <dbReference type="ARBA" id="ARBA00022840"/>
    </source>
</evidence>
<gene>
    <name evidence="9" type="primary">LOC106051910</name>
</gene>
<comment type="catalytic activity">
    <reaction evidence="6">
        <text>L-glutamyl-[protein] + L-glutamate + ATP = gamma-L-glutamyl-L-glutamyl-[protein] + ADP + phosphate + H(+)</text>
        <dbReference type="Rhea" id="RHEA:60144"/>
        <dbReference type="Rhea" id="RHEA-COMP:10208"/>
        <dbReference type="Rhea" id="RHEA-COMP:15517"/>
        <dbReference type="ChEBI" id="CHEBI:15378"/>
        <dbReference type="ChEBI" id="CHEBI:29973"/>
        <dbReference type="ChEBI" id="CHEBI:29985"/>
        <dbReference type="ChEBI" id="CHEBI:30616"/>
        <dbReference type="ChEBI" id="CHEBI:43474"/>
        <dbReference type="ChEBI" id="CHEBI:143622"/>
        <dbReference type="ChEBI" id="CHEBI:456216"/>
    </reaction>
    <physiologicalReaction direction="left-to-right" evidence="6">
        <dbReference type="Rhea" id="RHEA:60145"/>
    </physiologicalReaction>
</comment>
<keyword evidence="2" id="KW-0436">Ligase</keyword>
<evidence type="ECO:0000313" key="8">
    <source>
        <dbReference type="Proteomes" id="UP001165740"/>
    </source>
</evidence>
<dbReference type="OrthoDB" id="2016263at2759"/>
<evidence type="ECO:0000256" key="6">
    <source>
        <dbReference type="ARBA" id="ARBA00049274"/>
    </source>
</evidence>
<evidence type="ECO:0000313" key="9">
    <source>
        <dbReference type="RefSeq" id="XP_055889608.1"/>
    </source>
</evidence>
<dbReference type="Gene3D" id="3.30.470.20">
    <property type="entry name" value="ATP-grasp fold, B domain"/>
    <property type="match status" value="1"/>
</dbReference>
<dbReference type="InterPro" id="IPR004344">
    <property type="entry name" value="TTL/TTLL_fam"/>
</dbReference>
<dbReference type="AlphaFoldDB" id="A0A9W3AR70"/>
<dbReference type="Pfam" id="PF03133">
    <property type="entry name" value="TTL"/>
    <property type="match status" value="1"/>
</dbReference>
<dbReference type="GO" id="GO:0005524">
    <property type="term" value="F:ATP binding"/>
    <property type="evidence" value="ECO:0007669"/>
    <property type="project" value="UniProtKB-KW"/>
</dbReference>
<reference evidence="9" key="1">
    <citation type="submission" date="2025-08" db="UniProtKB">
        <authorList>
            <consortium name="RefSeq"/>
        </authorList>
    </citation>
    <scope>IDENTIFICATION</scope>
</reference>
<dbReference type="PANTHER" id="PTHR12241:SF145">
    <property type="entry name" value="TUBULIN POLYGLUTAMYLASE TTLL5"/>
    <property type="match status" value="1"/>
</dbReference>
<dbReference type="GO" id="GO:0000226">
    <property type="term" value="P:microtubule cytoskeleton organization"/>
    <property type="evidence" value="ECO:0007669"/>
    <property type="project" value="TreeGrafter"/>
</dbReference>
<comment type="similarity">
    <text evidence="1">Belongs to the tubulin--tyrosine ligase family.</text>
</comment>
<dbReference type="GO" id="GO:0015631">
    <property type="term" value="F:tubulin binding"/>
    <property type="evidence" value="ECO:0007669"/>
    <property type="project" value="TreeGrafter"/>
</dbReference>
<keyword evidence="8" id="KW-1185">Reference proteome</keyword>
<evidence type="ECO:0000256" key="7">
    <source>
        <dbReference type="SAM" id="MobiDB-lite"/>
    </source>
</evidence>
<keyword evidence="3" id="KW-0547">Nucleotide-binding</keyword>
<dbReference type="Proteomes" id="UP001165740">
    <property type="component" value="Chromosome 1"/>
</dbReference>
<proteinExistence type="inferred from homology"/>
<dbReference type="GO" id="GO:0070740">
    <property type="term" value="F:tubulin-glutamic acid ligase activity"/>
    <property type="evidence" value="ECO:0007669"/>
    <property type="project" value="TreeGrafter"/>
</dbReference>
<accession>A0A9W3AR70</accession>
<dbReference type="PANTHER" id="PTHR12241">
    <property type="entry name" value="TUBULIN POLYGLUTAMYLASE"/>
    <property type="match status" value="1"/>
</dbReference>
<dbReference type="SUPFAM" id="SSF56059">
    <property type="entry name" value="Glutathione synthetase ATP-binding domain-like"/>
    <property type="match status" value="1"/>
</dbReference>
<organism evidence="8 9">
    <name type="scientific">Biomphalaria glabrata</name>
    <name type="common">Bloodfluke planorb</name>
    <name type="synonym">Freshwater snail</name>
    <dbReference type="NCBI Taxonomy" id="6526"/>
    <lineage>
        <taxon>Eukaryota</taxon>
        <taxon>Metazoa</taxon>
        <taxon>Spiralia</taxon>
        <taxon>Lophotrochozoa</taxon>
        <taxon>Mollusca</taxon>
        <taxon>Gastropoda</taxon>
        <taxon>Heterobranchia</taxon>
        <taxon>Euthyneura</taxon>
        <taxon>Panpulmonata</taxon>
        <taxon>Hygrophila</taxon>
        <taxon>Lymnaeoidea</taxon>
        <taxon>Planorbidae</taxon>
        <taxon>Biomphalaria</taxon>
    </lineage>
</organism>
<evidence type="ECO:0000256" key="1">
    <source>
        <dbReference type="ARBA" id="ARBA00006820"/>
    </source>
</evidence>
<dbReference type="GO" id="GO:0036064">
    <property type="term" value="C:ciliary basal body"/>
    <property type="evidence" value="ECO:0007669"/>
    <property type="project" value="TreeGrafter"/>
</dbReference>
<evidence type="ECO:0000256" key="5">
    <source>
        <dbReference type="ARBA" id="ARBA00041448"/>
    </source>
</evidence>
<dbReference type="OMA" id="GEFIQCY"/>
<protein>
    <recommendedName>
        <fullName evidence="5">Tubulin--tyrosine ligase-like protein 5</fullName>
    </recommendedName>
</protein>
<sequence>MTFSMDLIKFKRGEKVHDLGAISSMTPSEKSENDYDDDLPSCSSDQDSDYESEYGKESIDDGRPFKIHWSDTTKRAPVLEFNAEAFFNDDTNLKKTGQECGLICKVTGNAQIMREILLAHGFYETHRNTRCFNLNWAANHPSPFYIRKMAHFQTINHFPQTKELTRKDKLFRNVVKMQKTYGKEPFDFVPQTFILPNEYRSFCSHFKKDSGPYILKPVGLSRGRGVTLITSPKEALRKTEAGKRNVVCKYIPNPLMLNGYKFDLRIYVAVTSFDPLVIYMYKEGLTRFATVKYNMHSDTFSNLCMHLTNYSINMSNEDYVKNTDPEVEDFGNKWSLGALLRFLRSTGKDTRAIMVEIEDVVIKTVLSVEWNVGLACKRYQHHKNNCFELFGFDILLDENYKPWLIEVNLSPSLGCDTPLDIKIKSNMLCDLLNLVGIRCYSPISYFCGSKEHRFRRKLKERLQVTVGYYYYTKCREAIHLVWGLRDAKKQFKEMMEEEKNRHFQDSNEKKETPQKTSTTTFAMNLTAEEVEMIRQVREEDTRAGGWLRIFPAVDSWDKYWKYLSFPTKNNLVLHQRLYPEMHVTMSAGRVPGADTTIPTEAENQLLLRMTGTRAGENQKISKSYIQSLYRVGQYETPLEIIPSLGFGGAVNTDDSSSSQDVSYFDDLIIQDLHQIQADKLKAAQMYQERAQKETGLWASYVTFNNLKKYIVSELSNGATLSEVQARTSFSQYLRHIKNRLVQSFEGQGDGQQELMDLVKKFLQRASVYLTGNLKLDFPDEKVPVSVRGKLMANQLTNFIKVYSERTCEMIKEEKSNKEQKKSNEEFKGLNASKFMQYIQSASETDLEELLITFAQHNKSIEIFFGGKPEASNIS</sequence>
<dbReference type="PROSITE" id="PS51221">
    <property type="entry name" value="TTL"/>
    <property type="match status" value="1"/>
</dbReference>
<keyword evidence="4" id="KW-0067">ATP-binding</keyword>
<dbReference type="GeneID" id="106051910"/>
<evidence type="ECO:0000256" key="2">
    <source>
        <dbReference type="ARBA" id="ARBA00022598"/>
    </source>
</evidence>
<feature type="region of interest" description="Disordered" evidence="7">
    <location>
        <begin position="21"/>
        <end position="58"/>
    </location>
</feature>
<evidence type="ECO:0000256" key="3">
    <source>
        <dbReference type="ARBA" id="ARBA00022741"/>
    </source>
</evidence>
<dbReference type="RefSeq" id="XP_055889608.1">
    <property type="nucleotide sequence ID" value="XM_056033633.1"/>
</dbReference>
<name>A0A9W3AR70_BIOGL</name>